<dbReference type="InterPro" id="IPR037046">
    <property type="entry name" value="AlkA_N_sf"/>
</dbReference>
<evidence type="ECO:0000256" key="7">
    <source>
        <dbReference type="ARBA" id="ARBA00022763"/>
    </source>
</evidence>
<keyword evidence="8" id="KW-0862">Zinc</keyword>
<dbReference type="SUPFAM" id="SSF46689">
    <property type="entry name" value="Homeodomain-like"/>
    <property type="match status" value="1"/>
</dbReference>
<dbReference type="Proteomes" id="UP001501237">
    <property type="component" value="Unassembled WGS sequence"/>
</dbReference>
<comment type="cofactor">
    <cofactor evidence="2">
        <name>Zn(2+)</name>
        <dbReference type="ChEBI" id="CHEBI:29105"/>
    </cofactor>
</comment>
<dbReference type="Gene3D" id="1.10.340.30">
    <property type="entry name" value="Hypothetical protein, domain 2"/>
    <property type="match status" value="1"/>
</dbReference>
<dbReference type="SMART" id="SM00342">
    <property type="entry name" value="HTH_ARAC"/>
    <property type="match status" value="1"/>
</dbReference>
<keyword evidence="12" id="KW-0804">Transcription</keyword>
<keyword evidence="6" id="KW-0479">Metal-binding</keyword>
<evidence type="ECO:0000256" key="5">
    <source>
        <dbReference type="ARBA" id="ARBA00022679"/>
    </source>
</evidence>
<dbReference type="Pfam" id="PF12833">
    <property type="entry name" value="HTH_18"/>
    <property type="match status" value="1"/>
</dbReference>
<evidence type="ECO:0000256" key="12">
    <source>
        <dbReference type="ARBA" id="ARBA00023163"/>
    </source>
</evidence>
<evidence type="ECO:0000256" key="4">
    <source>
        <dbReference type="ARBA" id="ARBA00022603"/>
    </source>
</evidence>
<gene>
    <name evidence="15" type="ORF">GCM10010468_75540</name>
</gene>
<dbReference type="InterPro" id="IPR018060">
    <property type="entry name" value="HTH_AraC"/>
</dbReference>
<dbReference type="CDD" id="cd00056">
    <property type="entry name" value="ENDO3c"/>
    <property type="match status" value="1"/>
</dbReference>
<reference evidence="16" key="1">
    <citation type="journal article" date="2019" name="Int. J. Syst. Evol. Microbiol.">
        <title>The Global Catalogue of Microorganisms (GCM) 10K type strain sequencing project: providing services to taxonomists for standard genome sequencing and annotation.</title>
        <authorList>
            <consortium name="The Broad Institute Genomics Platform"/>
            <consortium name="The Broad Institute Genome Sequencing Center for Infectious Disease"/>
            <person name="Wu L."/>
            <person name="Ma J."/>
        </authorList>
    </citation>
    <scope>NUCLEOTIDE SEQUENCE [LARGE SCALE GENOMIC DNA]</scope>
    <source>
        <strain evidence="16">JCM 9377</strain>
    </source>
</reference>
<dbReference type="InterPro" id="IPR011257">
    <property type="entry name" value="DNA_glycosylase"/>
</dbReference>
<dbReference type="InterPro" id="IPR004026">
    <property type="entry name" value="Ada_DNA_repair_Zn-bd"/>
</dbReference>
<keyword evidence="16" id="KW-1185">Reference proteome</keyword>
<dbReference type="PANTHER" id="PTHR43003">
    <property type="entry name" value="DNA-3-METHYLADENINE GLYCOSYLASE"/>
    <property type="match status" value="1"/>
</dbReference>
<evidence type="ECO:0000313" key="15">
    <source>
        <dbReference type="EMBL" id="GAA3239385.1"/>
    </source>
</evidence>
<comment type="catalytic activity">
    <reaction evidence="1">
        <text>Hydrolysis of alkylated DNA, releasing 3-methyladenine, 3-methylguanine, 7-methylguanine and 7-methyladenine.</text>
        <dbReference type="EC" id="3.2.2.21"/>
    </reaction>
</comment>
<keyword evidence="5" id="KW-0808">Transferase</keyword>
<evidence type="ECO:0000259" key="14">
    <source>
        <dbReference type="PROSITE" id="PS01124"/>
    </source>
</evidence>
<dbReference type="Pfam" id="PF02805">
    <property type="entry name" value="Ada_Zn_binding"/>
    <property type="match status" value="1"/>
</dbReference>
<evidence type="ECO:0000256" key="9">
    <source>
        <dbReference type="ARBA" id="ARBA00023015"/>
    </source>
</evidence>
<dbReference type="EMBL" id="BAAAUV010000038">
    <property type="protein sequence ID" value="GAA3239385.1"/>
    <property type="molecule type" value="Genomic_DNA"/>
</dbReference>
<dbReference type="RefSeq" id="WP_344838576.1">
    <property type="nucleotide sequence ID" value="NZ_BAAAUV010000038.1"/>
</dbReference>
<dbReference type="Gene3D" id="1.10.1670.10">
    <property type="entry name" value="Helix-hairpin-Helix base-excision DNA repair enzymes (C-terminal)"/>
    <property type="match status" value="1"/>
</dbReference>
<keyword evidence="4" id="KW-0489">Methyltransferase</keyword>
<evidence type="ECO:0000256" key="1">
    <source>
        <dbReference type="ARBA" id="ARBA00000086"/>
    </source>
</evidence>
<dbReference type="InterPro" id="IPR035451">
    <property type="entry name" value="Ada-like_dom_sf"/>
</dbReference>
<proteinExistence type="predicted"/>
<dbReference type="SUPFAM" id="SSF48150">
    <property type="entry name" value="DNA-glycosylase"/>
    <property type="match status" value="1"/>
</dbReference>
<dbReference type="Gene3D" id="3.40.10.10">
    <property type="entry name" value="DNA Methylphosphotriester Repair Domain"/>
    <property type="match status" value="1"/>
</dbReference>
<dbReference type="InterPro" id="IPR003265">
    <property type="entry name" value="HhH-GPD_domain"/>
</dbReference>
<keyword evidence="11" id="KW-0010">Activator</keyword>
<dbReference type="InterPro" id="IPR010316">
    <property type="entry name" value="AlkA_N"/>
</dbReference>
<dbReference type="PROSITE" id="PS01124">
    <property type="entry name" value="HTH_ARAC_FAMILY_2"/>
    <property type="match status" value="1"/>
</dbReference>
<feature type="domain" description="HTH araC/xylS-type" evidence="14">
    <location>
        <begin position="86"/>
        <end position="184"/>
    </location>
</feature>
<evidence type="ECO:0000256" key="13">
    <source>
        <dbReference type="ARBA" id="ARBA00023204"/>
    </source>
</evidence>
<accession>A0ABP6QND9</accession>
<evidence type="ECO:0000256" key="10">
    <source>
        <dbReference type="ARBA" id="ARBA00023125"/>
    </source>
</evidence>
<organism evidence="15 16">
    <name type="scientific">Actinocorallia longicatena</name>
    <dbReference type="NCBI Taxonomy" id="111803"/>
    <lineage>
        <taxon>Bacteria</taxon>
        <taxon>Bacillati</taxon>
        <taxon>Actinomycetota</taxon>
        <taxon>Actinomycetes</taxon>
        <taxon>Streptosporangiales</taxon>
        <taxon>Thermomonosporaceae</taxon>
        <taxon>Actinocorallia</taxon>
    </lineage>
</organism>
<dbReference type="SMART" id="SM00478">
    <property type="entry name" value="ENDO3c"/>
    <property type="match status" value="1"/>
</dbReference>
<evidence type="ECO:0000256" key="3">
    <source>
        <dbReference type="ARBA" id="ARBA00012000"/>
    </source>
</evidence>
<comment type="caution">
    <text evidence="15">The sequence shown here is derived from an EMBL/GenBank/DDBJ whole genome shotgun (WGS) entry which is preliminary data.</text>
</comment>
<dbReference type="SMART" id="SM01009">
    <property type="entry name" value="AlkA_N"/>
    <property type="match status" value="1"/>
</dbReference>
<dbReference type="EC" id="3.2.2.21" evidence="3"/>
<dbReference type="Gene3D" id="3.30.310.20">
    <property type="entry name" value="DNA-3-methyladenine glycosylase AlkA, N-terminal domain"/>
    <property type="match status" value="1"/>
</dbReference>
<dbReference type="InterPro" id="IPR018062">
    <property type="entry name" value="HTH_AraC-typ_CS"/>
</dbReference>
<evidence type="ECO:0000256" key="8">
    <source>
        <dbReference type="ARBA" id="ARBA00022833"/>
    </source>
</evidence>
<keyword evidence="13" id="KW-0234">DNA repair</keyword>
<dbReference type="InterPro" id="IPR023170">
    <property type="entry name" value="HhH_base_excis_C"/>
</dbReference>
<evidence type="ECO:0000313" key="16">
    <source>
        <dbReference type="Proteomes" id="UP001501237"/>
    </source>
</evidence>
<name>A0ABP6QND9_9ACTN</name>
<dbReference type="Gene3D" id="1.10.10.60">
    <property type="entry name" value="Homeodomain-like"/>
    <property type="match status" value="1"/>
</dbReference>
<dbReference type="PANTHER" id="PTHR43003:SF13">
    <property type="entry name" value="DNA-3-METHYLADENINE GLYCOSYLASE 2"/>
    <property type="match status" value="1"/>
</dbReference>
<evidence type="ECO:0000256" key="6">
    <source>
        <dbReference type="ARBA" id="ARBA00022723"/>
    </source>
</evidence>
<keyword evidence="9" id="KW-0805">Transcription regulation</keyword>
<dbReference type="InterPro" id="IPR009057">
    <property type="entry name" value="Homeodomain-like_sf"/>
</dbReference>
<dbReference type="InterPro" id="IPR051912">
    <property type="entry name" value="Alkylbase_DNA_Glycosylase/TA"/>
</dbReference>
<protein>
    <recommendedName>
        <fullName evidence="3">DNA-3-methyladenine glycosylase II</fullName>
        <ecNumber evidence="3">3.2.2.21</ecNumber>
    </recommendedName>
</protein>
<dbReference type="SUPFAM" id="SSF55945">
    <property type="entry name" value="TATA-box binding protein-like"/>
    <property type="match status" value="1"/>
</dbReference>
<keyword evidence="7" id="KW-0227">DNA damage</keyword>
<keyword evidence="10" id="KW-0238">DNA-binding</keyword>
<dbReference type="Pfam" id="PF06029">
    <property type="entry name" value="AlkA_N"/>
    <property type="match status" value="1"/>
</dbReference>
<dbReference type="SUPFAM" id="SSF57884">
    <property type="entry name" value="Ada DNA repair protein, N-terminal domain (N-Ada 10)"/>
    <property type="match status" value="1"/>
</dbReference>
<evidence type="ECO:0000256" key="2">
    <source>
        <dbReference type="ARBA" id="ARBA00001947"/>
    </source>
</evidence>
<evidence type="ECO:0000256" key="11">
    <source>
        <dbReference type="ARBA" id="ARBA00023159"/>
    </source>
</evidence>
<dbReference type="PROSITE" id="PS00041">
    <property type="entry name" value="HTH_ARAC_FAMILY_1"/>
    <property type="match status" value="1"/>
</dbReference>
<sequence>MRDDESCYQAVKSRDGRFDGAFFVGVRTTGIYCRPSCPATTPKRENVAFYPSAAAAQGEGFRACKRCRPDSAPGSADWHFRGDVVARAMRLIGDGVIDREGVGGLADRLGYSSRQVRRQLTAEVGAGPVALARAQRAQSARVLLQTTELPVTEIAFASGFASVRQFNDTIKEIYALTPREVRGTGPGPAVTAAAGVPLRLPYRRPYAAGEIFDFLGRRALPGVEEITGERGARIYRRTLRLPHGPGFAAVHEEHGDRGWLDCVLQLSELRDLTAATQRIRRLFDLDADPAAVAAHFADDPVLGPLAAARPGLRAPGAADPHEAAVKAVLGQQITVEAARRLGGTLVEAYGERLPSSCGSLTTLFPATSVLAGADLEELGMPRSRRATIITLAAALDSGAVVLDPGADREKAERDLLALRGIGPWTAGYIRMRSLGDPDVLLSGDVALNQALARHPGARPDGWSPWGSYATHHLWNSL</sequence>